<evidence type="ECO:0000256" key="5">
    <source>
        <dbReference type="ARBA" id="ARBA00022989"/>
    </source>
</evidence>
<keyword evidence="6 8" id="KW-0472">Membrane</keyword>
<evidence type="ECO:0000256" key="4">
    <source>
        <dbReference type="ARBA" id="ARBA00022692"/>
    </source>
</evidence>
<name>A0ABN6IIC6_9MYCO</name>
<keyword evidence="4 8" id="KW-0812">Transmembrane</keyword>
<feature type="transmembrane region" description="Helical" evidence="8">
    <location>
        <begin position="109"/>
        <end position="131"/>
    </location>
</feature>
<protein>
    <submittedName>
        <fullName evidence="9">Uncharacterized protein</fullName>
    </submittedName>
</protein>
<dbReference type="Gene3D" id="2.60.40.2880">
    <property type="entry name" value="MmpS1-5, C-terminal soluble domain"/>
    <property type="match status" value="1"/>
</dbReference>
<feature type="compositionally biased region" description="Pro residues" evidence="7">
    <location>
        <begin position="166"/>
        <end position="179"/>
    </location>
</feature>
<keyword evidence="10" id="KW-1185">Reference proteome</keyword>
<evidence type="ECO:0000256" key="7">
    <source>
        <dbReference type="SAM" id="MobiDB-lite"/>
    </source>
</evidence>
<feature type="compositionally biased region" description="Low complexity" evidence="7">
    <location>
        <begin position="149"/>
        <end position="159"/>
    </location>
</feature>
<dbReference type="EMBL" id="AP024828">
    <property type="protein sequence ID" value="BCZ23570.1"/>
    <property type="molecule type" value="Genomic_DNA"/>
</dbReference>
<dbReference type="InterPro" id="IPR008693">
    <property type="entry name" value="MmpS"/>
</dbReference>
<reference evidence="9 10" key="1">
    <citation type="submission" date="2021-07" db="EMBL/GenBank/DDBJ databases">
        <title>Complete genome sequence of nontuberculous Mycobacterium sp. TY59.</title>
        <authorList>
            <person name="Fukushima K."/>
        </authorList>
    </citation>
    <scope>NUCLEOTIDE SEQUENCE [LARGE SCALE GENOMIC DNA]</scope>
    <source>
        <strain evidence="9 10">TY59</strain>
    </source>
</reference>
<feature type="region of interest" description="Disordered" evidence="7">
    <location>
        <begin position="141"/>
        <end position="185"/>
    </location>
</feature>
<evidence type="ECO:0000256" key="8">
    <source>
        <dbReference type="SAM" id="Phobius"/>
    </source>
</evidence>
<evidence type="ECO:0000313" key="10">
    <source>
        <dbReference type="Proteomes" id="UP000826012"/>
    </source>
</evidence>
<dbReference type="Pfam" id="PF05423">
    <property type="entry name" value="Mycobact_memb"/>
    <property type="match status" value="1"/>
</dbReference>
<evidence type="ECO:0000256" key="2">
    <source>
        <dbReference type="ARBA" id="ARBA00007531"/>
    </source>
</evidence>
<evidence type="ECO:0000313" key="9">
    <source>
        <dbReference type="EMBL" id="BCZ23570.1"/>
    </source>
</evidence>
<dbReference type="InterPro" id="IPR038468">
    <property type="entry name" value="MmpS_C"/>
</dbReference>
<feature type="compositionally biased region" description="Basic and acidic residues" evidence="7">
    <location>
        <begin position="13"/>
        <end position="26"/>
    </location>
</feature>
<sequence length="274" mass="29129">MTQGFNTEPRYPACHEVDMNDSRPTERFPTSQPGPQQPGYAPPVDPAYADQMPYAQSYRGAAPPWAPTPNETNTTKRLPAYWQQDLPSSGNQPTDMAPPPPEGPKSSRWLWLGAGAAVLLVVALVIALVLANDAIKTQTAVPPLPAMPEPTTETTTPSPHRSPSLIPAPIPPTSGPELPPETTGPARMQDVVYTVSGEGRAISIMYIDTGGLIQTEFNVALPWSKEVSLSKSADHPPNVTIVNIGHSVTCTLTVDGVQISKRVGGGLTICDARG</sequence>
<evidence type="ECO:0000256" key="6">
    <source>
        <dbReference type="ARBA" id="ARBA00023136"/>
    </source>
</evidence>
<dbReference type="Proteomes" id="UP000826012">
    <property type="component" value="Chromosome"/>
</dbReference>
<keyword evidence="5 8" id="KW-1133">Transmembrane helix</keyword>
<organism evidence="9 10">
    <name type="scientific">Mycobacterium senriense</name>
    <dbReference type="NCBI Taxonomy" id="2775496"/>
    <lineage>
        <taxon>Bacteria</taxon>
        <taxon>Bacillati</taxon>
        <taxon>Actinomycetota</taxon>
        <taxon>Actinomycetes</taxon>
        <taxon>Mycobacteriales</taxon>
        <taxon>Mycobacteriaceae</taxon>
        <taxon>Mycobacterium</taxon>
        <taxon>Mycobacterium avium complex (MAC)</taxon>
    </lineage>
</organism>
<gene>
    <name evidence="9" type="ORF">MTY59_34250</name>
</gene>
<evidence type="ECO:0000256" key="1">
    <source>
        <dbReference type="ARBA" id="ARBA00004236"/>
    </source>
</evidence>
<feature type="region of interest" description="Disordered" evidence="7">
    <location>
        <begin position="1"/>
        <end position="105"/>
    </location>
</feature>
<comment type="similarity">
    <text evidence="2">Belongs to the MmpS family.</text>
</comment>
<accession>A0ABN6IIC6</accession>
<comment type="subcellular location">
    <subcellularLocation>
        <location evidence="1">Cell membrane</location>
    </subcellularLocation>
</comment>
<feature type="compositionally biased region" description="Polar residues" evidence="7">
    <location>
        <begin position="85"/>
        <end position="94"/>
    </location>
</feature>
<evidence type="ECO:0000256" key="3">
    <source>
        <dbReference type="ARBA" id="ARBA00022475"/>
    </source>
</evidence>
<proteinExistence type="inferred from homology"/>
<keyword evidence="3" id="KW-1003">Cell membrane</keyword>